<reference evidence="8 9" key="1">
    <citation type="submission" date="2017-04" db="EMBL/GenBank/DDBJ databases">
        <authorList>
            <person name="Afonso C.L."/>
            <person name="Miller P.J."/>
            <person name="Scott M.A."/>
            <person name="Spackman E."/>
            <person name="Goraichik I."/>
            <person name="Dimitrov K.M."/>
            <person name="Suarez D.L."/>
            <person name="Swayne D.E."/>
        </authorList>
    </citation>
    <scope>NUCLEOTIDE SEQUENCE [LARGE SCALE GENOMIC DNA]</scope>
</reference>
<dbReference type="GO" id="GO:0003729">
    <property type="term" value="F:mRNA binding"/>
    <property type="evidence" value="ECO:0007669"/>
    <property type="project" value="TreeGrafter"/>
</dbReference>
<dbReference type="AlphaFoldDB" id="A0A1X7R938"/>
<feature type="compositionally biased region" description="Polar residues" evidence="5">
    <location>
        <begin position="166"/>
        <end position="177"/>
    </location>
</feature>
<feature type="compositionally biased region" description="Acidic residues" evidence="5">
    <location>
        <begin position="219"/>
        <end position="237"/>
    </location>
</feature>
<dbReference type="GO" id="GO:0000932">
    <property type="term" value="C:P-body"/>
    <property type="evidence" value="ECO:0007669"/>
    <property type="project" value="UniProtKB-SubCell"/>
</dbReference>
<evidence type="ECO:0000313" key="8">
    <source>
        <dbReference type="EMBL" id="SMN22177.1"/>
    </source>
</evidence>
<sequence>MSDHSQFTGYSVQLELRDGKLIQGKIVKANSKGLTLSDVTFGDGGTSQAFKVRSSRLKDLKVLGVPQQQQQQQQQQQMNRSNNNNNNNGSSNTSKRNDSGNKGSTREQEGMDWQDDDVGRIKNGADFDFQSNLTRFNKKDVFAQLKREDEVDPEKRLVSFNKKGSPDTTTNSGTSFGRAQGNYEYDEMVIPNAKEDSWNKVGIEFNKEKQSSKQHNNDGDDDVEDFESATDEEEDEISSGGNSNRKKSNIATNDDEDNTEDDDIVEDEDEDSEYYPITKSINITHLLHSAVDDDGNSTEQSANKAQLLSQIEQMLINNASNSSRSGSVSNGLPTLKNSKTGQLIPMASPVELLEIERLTNETFGITTGTMNEIFGNNASYLVKQTLGGPTRLTVKNTNPEPLIVVLVSDMNRSGIKAIALSRYLCQLKQVRVVLMFSCPLNDIQDKYVLNKIEIFKNSGGKLVNSLKNLNALLAKLNSPVELIIDAMQGFDSNLSDFTLSRGAHQKILEIVNWCNETKRNKNVKIWSIDLPSGYDSSSGLQNFDVCINKVDKILCSYSWPLTCLKFMDKILLDNGKTASLQNGSSSSSSNSRNGAVDSVIVTVDCGIPANVYSQKNSLRKFSAVDTFVSSGVLGLTM</sequence>
<evidence type="ECO:0000256" key="3">
    <source>
        <dbReference type="ARBA" id="ARBA00015797"/>
    </source>
</evidence>
<feature type="region of interest" description="Disordered" evidence="5">
    <location>
        <begin position="149"/>
        <end position="179"/>
    </location>
</feature>
<dbReference type="SUPFAM" id="SSF64153">
    <property type="entry name" value="YjeF N-terminal domain-like"/>
    <property type="match status" value="1"/>
</dbReference>
<dbReference type="OrthoDB" id="10030313at2759"/>
<feature type="compositionally biased region" description="Basic and acidic residues" evidence="5">
    <location>
        <begin position="95"/>
        <end position="109"/>
    </location>
</feature>
<feature type="compositionally biased region" description="Acidic residues" evidence="5">
    <location>
        <begin position="253"/>
        <end position="273"/>
    </location>
</feature>
<organism evidence="8 9">
    <name type="scientific">Maudiozyma saulgeensis</name>
    <dbReference type="NCBI Taxonomy" id="1789683"/>
    <lineage>
        <taxon>Eukaryota</taxon>
        <taxon>Fungi</taxon>
        <taxon>Dikarya</taxon>
        <taxon>Ascomycota</taxon>
        <taxon>Saccharomycotina</taxon>
        <taxon>Saccharomycetes</taxon>
        <taxon>Saccharomycetales</taxon>
        <taxon>Saccharomycetaceae</taxon>
        <taxon>Maudiozyma</taxon>
    </lineage>
</organism>
<dbReference type="CDD" id="cd22576">
    <property type="entry name" value="Edc3_Lsm"/>
    <property type="match status" value="1"/>
</dbReference>
<feature type="compositionally biased region" description="Low complexity" evidence="5">
    <location>
        <begin position="67"/>
        <end position="92"/>
    </location>
</feature>
<dbReference type="Gene3D" id="2.30.30.100">
    <property type="match status" value="1"/>
</dbReference>
<feature type="domain" description="DFDF" evidence="7">
    <location>
        <begin position="115"/>
        <end position="151"/>
    </location>
</feature>
<feature type="region of interest" description="Disordered" evidence="5">
    <location>
        <begin position="207"/>
        <end position="276"/>
    </location>
</feature>
<evidence type="ECO:0000259" key="7">
    <source>
        <dbReference type="PROSITE" id="PS51512"/>
    </source>
</evidence>
<evidence type="ECO:0000256" key="2">
    <source>
        <dbReference type="ARBA" id="ARBA00006610"/>
    </source>
</evidence>
<feature type="region of interest" description="Disordered" evidence="5">
    <location>
        <begin position="64"/>
        <end position="119"/>
    </location>
</feature>
<protein>
    <recommendedName>
        <fullName evidence="3">Enhancer of mRNA-decapping protein 3</fullName>
    </recommendedName>
</protein>
<evidence type="ECO:0000256" key="1">
    <source>
        <dbReference type="ARBA" id="ARBA00004201"/>
    </source>
</evidence>
<dbReference type="Pfam" id="PF03853">
    <property type="entry name" value="YjeF_N"/>
    <property type="match status" value="1"/>
</dbReference>
<dbReference type="SMART" id="SM01199">
    <property type="entry name" value="FDF"/>
    <property type="match status" value="1"/>
</dbReference>
<accession>A0A1X7R938</accession>
<dbReference type="InterPro" id="IPR036652">
    <property type="entry name" value="YjeF_N_dom_sf"/>
</dbReference>
<evidence type="ECO:0000256" key="5">
    <source>
        <dbReference type="SAM" id="MobiDB-lite"/>
    </source>
</evidence>
<keyword evidence="9" id="KW-1185">Reference proteome</keyword>
<comment type="subcellular location">
    <subcellularLocation>
        <location evidence="1">Cytoplasm</location>
        <location evidence="1">P-body</location>
    </subcellularLocation>
</comment>
<dbReference type="STRING" id="1789683.A0A1X7R938"/>
<feature type="compositionally biased region" description="Basic and acidic residues" evidence="5">
    <location>
        <begin position="207"/>
        <end position="218"/>
    </location>
</feature>
<dbReference type="InterPro" id="IPR004443">
    <property type="entry name" value="YjeF_N_dom"/>
</dbReference>
<gene>
    <name evidence="8" type="ORF">KASA_0I01980G</name>
</gene>
<evidence type="ECO:0000259" key="6">
    <source>
        <dbReference type="PROSITE" id="PS51385"/>
    </source>
</evidence>
<dbReference type="InterPro" id="IPR019050">
    <property type="entry name" value="FDF_dom"/>
</dbReference>
<evidence type="ECO:0000313" key="9">
    <source>
        <dbReference type="Proteomes" id="UP000196158"/>
    </source>
</evidence>
<keyword evidence="4" id="KW-0963">Cytoplasm</keyword>
<dbReference type="GO" id="GO:0033962">
    <property type="term" value="P:P-body assembly"/>
    <property type="evidence" value="ECO:0007669"/>
    <property type="project" value="TreeGrafter"/>
</dbReference>
<dbReference type="Pfam" id="PF09532">
    <property type="entry name" value="FDF"/>
    <property type="match status" value="1"/>
</dbReference>
<feature type="domain" description="YjeF N-terminal" evidence="6">
    <location>
        <begin position="352"/>
        <end position="613"/>
    </location>
</feature>
<dbReference type="Proteomes" id="UP000196158">
    <property type="component" value="Unassembled WGS sequence"/>
</dbReference>
<dbReference type="GO" id="GO:0031087">
    <property type="term" value="P:deadenylation-independent decapping of nuclear-transcribed mRNA"/>
    <property type="evidence" value="ECO:0007669"/>
    <property type="project" value="TreeGrafter"/>
</dbReference>
<proteinExistence type="inferred from homology"/>
<dbReference type="PROSITE" id="PS51385">
    <property type="entry name" value="YJEF_N"/>
    <property type="match status" value="1"/>
</dbReference>
<evidence type="ECO:0000256" key="4">
    <source>
        <dbReference type="ARBA" id="ARBA00022490"/>
    </source>
</evidence>
<name>A0A1X7R938_9SACH</name>
<dbReference type="Gene3D" id="3.40.50.10260">
    <property type="entry name" value="YjeF N-terminal domain"/>
    <property type="match status" value="1"/>
</dbReference>
<dbReference type="PANTHER" id="PTHR13612:SF0">
    <property type="entry name" value="ENHANCER OF MRNA-DECAPPING PROTEIN 3"/>
    <property type="match status" value="1"/>
</dbReference>
<dbReference type="PANTHER" id="PTHR13612">
    <property type="entry name" value="ENHANCER OF MRNA-DECAPPING PROTEIN 3"/>
    <property type="match status" value="1"/>
</dbReference>
<dbReference type="InterPro" id="IPR025762">
    <property type="entry name" value="DFDF"/>
</dbReference>
<dbReference type="PROSITE" id="PS51512">
    <property type="entry name" value="DFDF"/>
    <property type="match status" value="1"/>
</dbReference>
<comment type="similarity">
    <text evidence="2">Belongs to the EDC3 family.</text>
</comment>
<dbReference type="EMBL" id="FXLY01000010">
    <property type="protein sequence ID" value="SMN22177.1"/>
    <property type="molecule type" value="Genomic_DNA"/>
</dbReference>